<dbReference type="OrthoDB" id="1082472at2"/>
<dbReference type="RefSeq" id="WP_141813361.1">
    <property type="nucleotide sequence ID" value="NZ_VFPL01000001.1"/>
</dbReference>
<dbReference type="EMBL" id="VWNE01000029">
    <property type="protein sequence ID" value="KAA8479168.1"/>
    <property type="molecule type" value="Genomic_DNA"/>
</dbReference>
<name>A0A5M9H242_9SPHI</name>
<proteinExistence type="predicted"/>
<reference evidence="2 3" key="1">
    <citation type="submission" date="2019-09" db="EMBL/GenBank/DDBJ databases">
        <title>Pararcticibacter amylolyticus gen. nov., sp. nov., isolated from a rottenly hemp rope, and reclassification of Pedobacter tournemirensis as Pararcticibacter tournemirensis comb. nov.</title>
        <authorList>
            <person name="Cai Y."/>
        </authorList>
    </citation>
    <scope>NUCLEOTIDE SEQUENCE [LARGE SCALE GENOMIC DNA]</scope>
    <source>
        <strain evidence="2 3">TF5-37.2-LB10</strain>
    </source>
</reference>
<dbReference type="InterPro" id="IPR032185">
    <property type="entry name" value="DUF5017"/>
</dbReference>
<evidence type="ECO:0000259" key="1">
    <source>
        <dbReference type="Pfam" id="PF16409"/>
    </source>
</evidence>
<dbReference type="Proteomes" id="UP000322918">
    <property type="component" value="Unassembled WGS sequence"/>
</dbReference>
<dbReference type="PROSITE" id="PS51257">
    <property type="entry name" value="PROKAR_LIPOPROTEIN"/>
    <property type="match status" value="1"/>
</dbReference>
<protein>
    <submittedName>
        <fullName evidence="2">DUF5017 domain-containing protein</fullName>
    </submittedName>
</protein>
<sequence>MKKSILILIFAGILACVSCEDNRLDVPQFSVTVDTGNAVGFDDAGTPVFKKGSSVKFMFDGQADMITFYSGEPGMMYQHKDRTKLQGFPFMQFNTQMENGNMPPGFLSVLLSSDFAGFTKNRETDVRNISDATWTDVTEQCNIPLTQTTQLSPRIDLSAYAGKPLYVAFRYNRPANTDFPRYQIKNFRIQNEADGTAYEIMTTRNAGWTAFDFNAPANTDPYASTGGGTANRIWDLRNATSDDRIAIGYNSQINNNDWAITAAIDLTSVSPDLGQGIKAYNDDRLKEYRYIFNTAGTFTVSFLTTNSRYSETKTSLKEVTITVEE</sequence>
<comment type="caution">
    <text evidence="2">The sequence shown here is derived from an EMBL/GenBank/DDBJ whole genome shotgun (WGS) entry which is preliminary data.</text>
</comment>
<dbReference type="Pfam" id="PF16409">
    <property type="entry name" value="DUF5017"/>
    <property type="match status" value="1"/>
</dbReference>
<gene>
    <name evidence="2" type="ORF">F1649_16670</name>
</gene>
<evidence type="ECO:0000313" key="3">
    <source>
        <dbReference type="Proteomes" id="UP000322918"/>
    </source>
</evidence>
<accession>A0A5M9H242</accession>
<dbReference type="AlphaFoldDB" id="A0A5M9H242"/>
<keyword evidence="3" id="KW-1185">Reference proteome</keyword>
<evidence type="ECO:0000313" key="2">
    <source>
        <dbReference type="EMBL" id="KAA8479168.1"/>
    </source>
</evidence>
<organism evidence="2 3">
    <name type="scientific">Arcticibacter tournemirensis</name>
    <dbReference type="NCBI Taxonomy" id="699437"/>
    <lineage>
        <taxon>Bacteria</taxon>
        <taxon>Pseudomonadati</taxon>
        <taxon>Bacteroidota</taxon>
        <taxon>Sphingobacteriia</taxon>
        <taxon>Sphingobacteriales</taxon>
        <taxon>Sphingobacteriaceae</taxon>
        <taxon>Arcticibacter</taxon>
    </lineage>
</organism>
<feature type="domain" description="DUF5017" evidence="1">
    <location>
        <begin position="18"/>
        <end position="208"/>
    </location>
</feature>